<dbReference type="EMBL" id="JAFFTB010000004">
    <property type="protein sequence ID" value="MBM9936919.1"/>
    <property type="molecule type" value="Genomic_DNA"/>
</dbReference>
<evidence type="ECO:0008006" key="5">
    <source>
        <dbReference type="Google" id="ProtNLM"/>
    </source>
</evidence>
<dbReference type="InterPro" id="IPR016024">
    <property type="entry name" value="ARM-type_fold"/>
</dbReference>
<dbReference type="SUPFAM" id="SSF48371">
    <property type="entry name" value="ARM repeat"/>
    <property type="match status" value="1"/>
</dbReference>
<dbReference type="Proteomes" id="UP000784064">
    <property type="component" value="Unassembled WGS sequence"/>
</dbReference>
<sequence>MDLDRIDVVSWLDQILDQDPATFEGAYWGLRPAAAIAVPHLLARLAAAHDGYSRGKLLELLGESGDSAVIPTLQAELQHPLEEVRNWAQLALDALDRGTSWQPSMGA</sequence>
<evidence type="ECO:0000313" key="1">
    <source>
        <dbReference type="EMBL" id="MBM9913491.1"/>
    </source>
</evidence>
<dbReference type="Proteomes" id="UP000749453">
    <property type="component" value="Unassembled WGS sequence"/>
</dbReference>
<dbReference type="EMBL" id="JAFFTA010000013">
    <property type="protein sequence ID" value="MBM9913491.1"/>
    <property type="molecule type" value="Genomic_DNA"/>
</dbReference>
<gene>
    <name evidence="1" type="ORF">JJW18_08410</name>
    <name evidence="2" type="ORF">JJW19_02055</name>
</gene>
<keyword evidence="3" id="KW-1185">Reference proteome</keyword>
<evidence type="ECO:0000313" key="3">
    <source>
        <dbReference type="Proteomes" id="UP000749453"/>
    </source>
</evidence>
<dbReference type="InterPro" id="IPR011989">
    <property type="entry name" value="ARM-like"/>
</dbReference>
<dbReference type="RefSeq" id="WP_205404670.1">
    <property type="nucleotide sequence ID" value="NZ_JAFFTA010000013.1"/>
</dbReference>
<reference evidence="1" key="2">
    <citation type="submission" date="2021-01" db="EMBL/GenBank/DDBJ databases">
        <authorList>
            <person name="Yu Y."/>
        </authorList>
    </citation>
    <scope>NUCLEOTIDE SEQUENCE</scope>
    <source>
        <strain evidence="1">As-5</strain>
        <strain evidence="2">As-6</strain>
    </source>
</reference>
<protein>
    <recommendedName>
        <fullName evidence="5">HEAT repeat domain-containing protein</fullName>
    </recommendedName>
</protein>
<evidence type="ECO:0000313" key="4">
    <source>
        <dbReference type="Proteomes" id="UP000784064"/>
    </source>
</evidence>
<name>A0AAW4GHY1_9GAMM</name>
<dbReference type="AlphaFoldDB" id="A0AAW4GHY1"/>
<proteinExistence type="predicted"/>
<dbReference type="Gene3D" id="1.25.10.10">
    <property type="entry name" value="Leucine-rich Repeat Variant"/>
    <property type="match status" value="1"/>
</dbReference>
<accession>A0AAW4GHY1</accession>
<evidence type="ECO:0000313" key="2">
    <source>
        <dbReference type="EMBL" id="MBM9936919.1"/>
    </source>
</evidence>
<organism evidence="1 4">
    <name type="scientific">Stenotrophomonas lactitubi</name>
    <dbReference type="NCBI Taxonomy" id="2045214"/>
    <lineage>
        <taxon>Bacteria</taxon>
        <taxon>Pseudomonadati</taxon>
        <taxon>Pseudomonadota</taxon>
        <taxon>Gammaproteobacteria</taxon>
        <taxon>Lysobacterales</taxon>
        <taxon>Lysobacteraceae</taxon>
        <taxon>Stenotrophomonas</taxon>
    </lineage>
</organism>
<comment type="caution">
    <text evidence="1">The sequence shown here is derived from an EMBL/GenBank/DDBJ whole genome shotgun (WGS) entry which is preliminary data.</text>
</comment>
<reference evidence="3" key="1">
    <citation type="submission" date="2021-01" db="EMBL/GenBank/DDBJ databases">
        <title>Stenotrophomonas maltophilia.</title>
        <authorList>
            <person name="Yu Y."/>
        </authorList>
    </citation>
    <scope>NUCLEOTIDE SEQUENCE [LARGE SCALE GENOMIC DNA]</scope>
    <source>
        <strain evidence="3">As-6</strain>
    </source>
</reference>